<protein>
    <submittedName>
        <fullName evidence="1">Uncharacterized protein</fullName>
    </submittedName>
</protein>
<evidence type="ECO:0000313" key="1">
    <source>
        <dbReference type="EMBL" id="CCI41574.1"/>
    </source>
</evidence>
<name>A0A024G3Z1_9STRA</name>
<evidence type="ECO:0000313" key="2">
    <source>
        <dbReference type="Proteomes" id="UP000053237"/>
    </source>
</evidence>
<organism evidence="1 2">
    <name type="scientific">Albugo candida</name>
    <dbReference type="NCBI Taxonomy" id="65357"/>
    <lineage>
        <taxon>Eukaryota</taxon>
        <taxon>Sar</taxon>
        <taxon>Stramenopiles</taxon>
        <taxon>Oomycota</taxon>
        <taxon>Peronosporomycetes</taxon>
        <taxon>Albuginales</taxon>
        <taxon>Albuginaceae</taxon>
        <taxon>Albugo</taxon>
    </lineage>
</organism>
<dbReference type="Proteomes" id="UP000053237">
    <property type="component" value="Unassembled WGS sequence"/>
</dbReference>
<proteinExistence type="predicted"/>
<reference evidence="1 2" key="1">
    <citation type="submission" date="2012-05" db="EMBL/GenBank/DDBJ databases">
        <title>Recombination and specialization in a pathogen metapopulation.</title>
        <authorList>
            <person name="Gardiner A."/>
            <person name="Kemen E."/>
            <person name="Schultz-Larsen T."/>
            <person name="MacLean D."/>
            <person name="Van Oosterhout C."/>
            <person name="Jones J.D.G."/>
        </authorList>
    </citation>
    <scope>NUCLEOTIDE SEQUENCE [LARGE SCALE GENOMIC DNA]</scope>
    <source>
        <strain evidence="1 2">Ac Nc2</strain>
    </source>
</reference>
<sequence length="108" mass="12698">MINTVVFIWCFSENGEERLRAVAPIKSSRIRRSIDAANAFGDAQVSFSYWITHSVVPFLLWQAPSSNRIRRSFKYRVSHDVYLCALRWERYNIASFGFVYRMLHTVLC</sequence>
<keyword evidence="2" id="KW-1185">Reference proteome</keyword>
<accession>A0A024G3Z1</accession>
<comment type="caution">
    <text evidence="1">The sequence shown here is derived from an EMBL/GenBank/DDBJ whole genome shotgun (WGS) entry which is preliminary data.</text>
</comment>
<dbReference type="InParanoid" id="A0A024G3Z1"/>
<dbReference type="EMBL" id="CAIX01000021">
    <property type="protein sequence ID" value="CCI41574.1"/>
    <property type="molecule type" value="Genomic_DNA"/>
</dbReference>
<dbReference type="AlphaFoldDB" id="A0A024G3Z1"/>
<gene>
    <name evidence="1" type="ORF">BN9_023580</name>
</gene>